<protein>
    <submittedName>
        <fullName evidence="1">Uncharacterized protein</fullName>
    </submittedName>
</protein>
<sequence length="51" mass="5936">MTKLETLINGGTVTIEKFRTLDNFLDECEHNDLEVEVGRDEDNFYTVTLKK</sequence>
<dbReference type="EMBL" id="KJ489402">
    <property type="protein sequence ID" value="AIF72147.1"/>
    <property type="molecule type" value="Genomic_DNA"/>
</dbReference>
<proteinExistence type="predicted"/>
<dbReference type="Proteomes" id="UP000028561">
    <property type="component" value="Segment"/>
</dbReference>
<evidence type="ECO:0000313" key="1">
    <source>
        <dbReference type="EMBL" id="AIF72147.1"/>
    </source>
</evidence>
<reference evidence="2" key="1">
    <citation type="submission" date="2014-09" db="EMBL/GenBank/DDBJ databases">
        <title>Genomic characterization and comparison of seven Myoviridae bacteriophage infecting Bacillus thuringiensis.</title>
        <authorList>
            <person name="Sauder A.B."/>
            <person name="McKenzie Q.R."/>
            <person name="Temple L.M."/>
            <person name="Alexis B.K."/>
            <person name="Al-Atrache Z."/>
            <person name="Lewis L.O."/>
            <person name="Loesser-Casey K.E."/>
            <person name="Mitchell K.J."/>
        </authorList>
    </citation>
    <scope>NUCLEOTIDE SEQUENCE [LARGE SCALE GENOMIC DNA]</scope>
</reference>
<name>A0A075M031_9CAUD</name>
<keyword evidence="2" id="KW-1185">Reference proteome</keyword>
<dbReference type="GeneID" id="20283258"/>
<organism evidence="1 2">
    <name type="scientific">Bacillus phage Riley</name>
    <dbReference type="NCBI Taxonomy" id="1486662"/>
    <lineage>
        <taxon>Viruses</taxon>
        <taxon>Duplodnaviria</taxon>
        <taxon>Heunggongvirae</taxon>
        <taxon>Uroviricota</taxon>
        <taxon>Caudoviricetes</taxon>
        <taxon>Herelleviridae</taxon>
        <taxon>Bastillevirinae</taxon>
        <taxon>Bequatrovirus</taxon>
        <taxon>Bequatrovirus riley</taxon>
    </lineage>
</organism>
<accession>A0A075M031</accession>
<dbReference type="KEGG" id="vg:20283258"/>
<reference evidence="1 2" key="2">
    <citation type="journal article" date="2016" name="Virology (Lond)">
        <title>Genomic characterization and comparison of seven Myoviridae bacteriophage infecting Bacillus thuringiensis.</title>
        <authorList>
            <person name="Sauder A.B."/>
            <person name="Quinn M.R."/>
            <person name="Brouillette A."/>
            <person name="Caruso S."/>
            <person name="Cresawn S."/>
            <person name="Erill I."/>
            <person name="Lewis L."/>
            <person name="Loesser-Casey K."/>
            <person name="Pate M."/>
            <person name="Scott C."/>
            <person name="Stockwell S."/>
            <person name="Temple L."/>
        </authorList>
    </citation>
    <scope>NUCLEOTIDE SEQUENCE [LARGE SCALE GENOMIC DNA]</scope>
</reference>
<dbReference type="RefSeq" id="YP_009056036.1">
    <property type="nucleotide sequence ID" value="NC_024788.1"/>
</dbReference>
<evidence type="ECO:0000313" key="2">
    <source>
        <dbReference type="Proteomes" id="UP000028561"/>
    </source>
</evidence>